<dbReference type="Proteomes" id="UP001237642">
    <property type="component" value="Unassembled WGS sequence"/>
</dbReference>
<gene>
    <name evidence="2" type="ORF">POM88_052786</name>
</gene>
<organism evidence="2 3">
    <name type="scientific">Heracleum sosnowskyi</name>
    <dbReference type="NCBI Taxonomy" id="360622"/>
    <lineage>
        <taxon>Eukaryota</taxon>
        <taxon>Viridiplantae</taxon>
        <taxon>Streptophyta</taxon>
        <taxon>Embryophyta</taxon>
        <taxon>Tracheophyta</taxon>
        <taxon>Spermatophyta</taxon>
        <taxon>Magnoliopsida</taxon>
        <taxon>eudicotyledons</taxon>
        <taxon>Gunneridae</taxon>
        <taxon>Pentapetalae</taxon>
        <taxon>asterids</taxon>
        <taxon>campanulids</taxon>
        <taxon>Apiales</taxon>
        <taxon>Apiaceae</taxon>
        <taxon>Apioideae</taxon>
        <taxon>apioid superclade</taxon>
        <taxon>Tordylieae</taxon>
        <taxon>Tordyliinae</taxon>
        <taxon>Heracleum</taxon>
    </lineage>
</organism>
<dbReference type="AlphaFoldDB" id="A0AAD8GRV5"/>
<accession>A0AAD8GRV5</accession>
<feature type="compositionally biased region" description="Basic and acidic residues" evidence="1">
    <location>
        <begin position="140"/>
        <end position="150"/>
    </location>
</feature>
<evidence type="ECO:0000256" key="1">
    <source>
        <dbReference type="SAM" id="MobiDB-lite"/>
    </source>
</evidence>
<keyword evidence="3" id="KW-1185">Reference proteome</keyword>
<reference evidence="2" key="1">
    <citation type="submission" date="2023-02" db="EMBL/GenBank/DDBJ databases">
        <title>Genome of toxic invasive species Heracleum sosnowskyi carries increased number of genes despite the absence of recent whole-genome duplications.</title>
        <authorList>
            <person name="Schelkunov M."/>
            <person name="Shtratnikova V."/>
            <person name="Makarenko M."/>
            <person name="Klepikova A."/>
            <person name="Omelchenko D."/>
            <person name="Novikova G."/>
            <person name="Obukhova E."/>
            <person name="Bogdanov V."/>
            <person name="Penin A."/>
            <person name="Logacheva M."/>
        </authorList>
    </citation>
    <scope>NUCLEOTIDE SEQUENCE</scope>
    <source>
        <strain evidence="2">Hsosn_3</strain>
        <tissue evidence="2">Leaf</tissue>
    </source>
</reference>
<evidence type="ECO:0000313" key="3">
    <source>
        <dbReference type="Proteomes" id="UP001237642"/>
    </source>
</evidence>
<comment type="caution">
    <text evidence="2">The sequence shown here is derived from an EMBL/GenBank/DDBJ whole genome shotgun (WGS) entry which is preliminary data.</text>
</comment>
<protein>
    <submittedName>
        <fullName evidence="2">Uncharacterized protein</fullName>
    </submittedName>
</protein>
<name>A0AAD8GRV5_9APIA</name>
<dbReference type="EMBL" id="JAUIZM010000014">
    <property type="protein sequence ID" value="KAK1352948.1"/>
    <property type="molecule type" value="Genomic_DNA"/>
</dbReference>
<evidence type="ECO:0000313" key="2">
    <source>
        <dbReference type="EMBL" id="KAK1352948.1"/>
    </source>
</evidence>
<sequence>MKQFFFNNSLISSIKTQLFLLNAAYDSWYFLEWGVSDHSRASVFLTCLELGDLLRSVAGPIEADKPLIIELAVAAMEENRQCCYHESYQPCGNLDGCGNVKQHVNVSEEMNRFHIFYGRKRRREMGKKKIVLRQLKQRTEPIEPEGRVQEESLLSEQHTEPNSRKPI</sequence>
<reference evidence="2" key="2">
    <citation type="submission" date="2023-05" db="EMBL/GenBank/DDBJ databases">
        <authorList>
            <person name="Schelkunov M.I."/>
        </authorList>
    </citation>
    <scope>NUCLEOTIDE SEQUENCE</scope>
    <source>
        <strain evidence="2">Hsosn_3</strain>
        <tissue evidence="2">Leaf</tissue>
    </source>
</reference>
<proteinExistence type="predicted"/>
<feature type="compositionally biased region" description="Basic and acidic residues" evidence="1">
    <location>
        <begin position="157"/>
        <end position="167"/>
    </location>
</feature>
<feature type="region of interest" description="Disordered" evidence="1">
    <location>
        <begin position="140"/>
        <end position="167"/>
    </location>
</feature>